<evidence type="ECO:0000313" key="3">
    <source>
        <dbReference type="EMBL" id="CEP16226.1"/>
    </source>
</evidence>
<dbReference type="AlphaFoldDB" id="A0A0B7NCD7"/>
<gene>
    <name evidence="3" type="primary">PARPA_10475.1 scaffold 40601</name>
</gene>
<organism evidence="3 4">
    <name type="scientific">Parasitella parasitica</name>
    <dbReference type="NCBI Taxonomy" id="35722"/>
    <lineage>
        <taxon>Eukaryota</taxon>
        <taxon>Fungi</taxon>
        <taxon>Fungi incertae sedis</taxon>
        <taxon>Mucoromycota</taxon>
        <taxon>Mucoromycotina</taxon>
        <taxon>Mucoromycetes</taxon>
        <taxon>Mucorales</taxon>
        <taxon>Mucorineae</taxon>
        <taxon>Mucoraceae</taxon>
        <taxon>Parasitella</taxon>
    </lineage>
</organism>
<keyword evidence="4" id="KW-1185">Reference proteome</keyword>
<dbReference type="EMBL" id="LN732915">
    <property type="protein sequence ID" value="CEP16226.1"/>
    <property type="molecule type" value="Genomic_DNA"/>
</dbReference>
<dbReference type="PANTHER" id="PTHR37984:SF5">
    <property type="entry name" value="PROTEIN NYNRIN-LIKE"/>
    <property type="match status" value="1"/>
</dbReference>
<dbReference type="SUPFAM" id="SSF56672">
    <property type="entry name" value="DNA/RNA polymerases"/>
    <property type="match status" value="1"/>
</dbReference>
<dbReference type="GO" id="GO:0003824">
    <property type="term" value="F:catalytic activity"/>
    <property type="evidence" value="ECO:0007669"/>
    <property type="project" value="UniProtKB-KW"/>
</dbReference>
<name>A0A0B7NCD7_9FUNG</name>
<accession>A0A0B7NCD7</accession>
<evidence type="ECO:0000256" key="1">
    <source>
        <dbReference type="ARBA" id="ARBA00023268"/>
    </source>
</evidence>
<reference evidence="3 4" key="1">
    <citation type="submission" date="2014-09" db="EMBL/GenBank/DDBJ databases">
        <authorList>
            <person name="Ellenberger Sabrina"/>
        </authorList>
    </citation>
    <scope>NUCLEOTIDE SEQUENCE [LARGE SCALE GENOMIC DNA]</scope>
    <source>
        <strain evidence="3 4">CBS 412.66</strain>
    </source>
</reference>
<dbReference type="InterPro" id="IPR043502">
    <property type="entry name" value="DNA/RNA_pol_sf"/>
</dbReference>
<sequence length="242" mass="27630">MGLLPISSFLQRHVANLFADLNGVTTNFIDDFTIHTESDMETQLNNLLDWAPKVANSKELQSRLGFINYFRSHLPCLSTLTAPLDAIKNAPDINKVWTKEHTDAMTNIQQLLASSPVLLAPDLAHPFCLVTNSSACGIGVCVYQVINNRIYDIGFIARKLSPTDRRYGSSERELLAVVYPFTKFCQWLWGNKFHLFLDNRGLLYIHSQEKLSRMIKNFYETILEFDFDITYTSVTENILADR</sequence>
<evidence type="ECO:0000313" key="4">
    <source>
        <dbReference type="Proteomes" id="UP000054107"/>
    </source>
</evidence>
<dbReference type="STRING" id="35722.A0A0B7NCD7"/>
<dbReference type="InterPro" id="IPR043128">
    <property type="entry name" value="Rev_trsase/Diguanyl_cyclase"/>
</dbReference>
<feature type="domain" description="Reverse transcriptase/retrotransposon-derived protein RNase H-like" evidence="2">
    <location>
        <begin position="97"/>
        <end position="194"/>
    </location>
</feature>
<proteinExistence type="predicted"/>
<keyword evidence="1" id="KW-0511">Multifunctional enzyme</keyword>
<dbReference type="InterPro" id="IPR050951">
    <property type="entry name" value="Retrovirus_Pol_polyprotein"/>
</dbReference>
<dbReference type="InterPro" id="IPR041577">
    <property type="entry name" value="RT_RNaseH_2"/>
</dbReference>
<dbReference type="OrthoDB" id="2287420at2759"/>
<dbReference type="CDD" id="cd09274">
    <property type="entry name" value="RNase_HI_RT_Ty3"/>
    <property type="match status" value="1"/>
</dbReference>
<dbReference type="Proteomes" id="UP000054107">
    <property type="component" value="Unassembled WGS sequence"/>
</dbReference>
<protein>
    <recommendedName>
        <fullName evidence="2">Reverse transcriptase/retrotransposon-derived protein RNase H-like domain-containing protein</fullName>
    </recommendedName>
</protein>
<dbReference type="Gene3D" id="3.30.70.270">
    <property type="match status" value="1"/>
</dbReference>
<dbReference type="PANTHER" id="PTHR37984">
    <property type="entry name" value="PROTEIN CBG26694"/>
    <property type="match status" value="1"/>
</dbReference>
<dbReference type="Pfam" id="PF17919">
    <property type="entry name" value="RT_RNaseH_2"/>
    <property type="match status" value="1"/>
</dbReference>
<evidence type="ECO:0000259" key="2">
    <source>
        <dbReference type="Pfam" id="PF17919"/>
    </source>
</evidence>